<name>A0A5N6YLK8_9EURO</name>
<evidence type="ECO:0000259" key="2">
    <source>
        <dbReference type="Pfam" id="PF01823"/>
    </source>
</evidence>
<protein>
    <recommendedName>
        <fullName evidence="2">MACPF domain-containing protein</fullName>
    </recommendedName>
</protein>
<organism evidence="3">
    <name type="scientific">Aspergillus arachidicola</name>
    <dbReference type="NCBI Taxonomy" id="656916"/>
    <lineage>
        <taxon>Eukaryota</taxon>
        <taxon>Fungi</taxon>
        <taxon>Dikarya</taxon>
        <taxon>Ascomycota</taxon>
        <taxon>Pezizomycotina</taxon>
        <taxon>Eurotiomycetes</taxon>
        <taxon>Eurotiomycetidae</taxon>
        <taxon>Eurotiales</taxon>
        <taxon>Aspergillaceae</taxon>
        <taxon>Aspergillus</taxon>
        <taxon>Aspergillus subgen. Circumdati</taxon>
    </lineage>
</organism>
<evidence type="ECO:0000256" key="1">
    <source>
        <dbReference type="SAM" id="MobiDB-lite"/>
    </source>
</evidence>
<dbReference type="EMBL" id="ML737116">
    <property type="protein sequence ID" value="KAE8346384.1"/>
    <property type="molecule type" value="Genomic_DNA"/>
</dbReference>
<proteinExistence type="predicted"/>
<dbReference type="Pfam" id="PF01823">
    <property type="entry name" value="MACPF"/>
    <property type="match status" value="1"/>
</dbReference>
<gene>
    <name evidence="3" type="ORF">BDV24DRAFT_158621</name>
</gene>
<dbReference type="InterPro" id="IPR020864">
    <property type="entry name" value="MACPF"/>
</dbReference>
<feature type="compositionally biased region" description="Polar residues" evidence="1">
    <location>
        <begin position="1"/>
        <end position="18"/>
    </location>
</feature>
<dbReference type="Proteomes" id="UP000325558">
    <property type="component" value="Unassembled WGS sequence"/>
</dbReference>
<accession>A0A5N6YLK8</accession>
<feature type="region of interest" description="Disordered" evidence="1">
    <location>
        <begin position="1"/>
        <end position="21"/>
    </location>
</feature>
<sequence length="700" mass="78854">MAFPTPYSQWGNINQPPENQEEDHTLAFLVVTDDRKSEEVFRMKISMEDIKKESLQTLQGHIKNNSHKEYRKLPFCTAQGGSIADLDQWTIEAYLEHVNGHKPNEQPSNVYLRRKQLKVQAEDIPNINLSLPALPENLQAPKAPTILSSINKADWKAVTSINTKPQDLDQDSWKTVTFNNSLCYGLCVLHQDNGHGKSTPIGLIRAPYPAFRIKQRRVYDEEDEKEPELRVPDYIVDDQSYISIYETKTRFQSSLSKSGIDEFDISISGGLPAFGGVVGFSGGVNRSASDQTTTDESGESSQMNISYNFPRVTVRLDEYSLEITEKCKNELLKIKEKTAADDFLKKFGEYFSTQVQLGGRLFASEEFDSHSVSSAKDTKESLKVQAAASFKTPLGAGGSSSFGYGRARNEAESSSNSNLTSTLQWQANGGNTLLCNNPPEWCQTVAAYQNWRIIKRSGNRHILNLLAQFEEDDIHNQVKFLMTEEVQDPKLPVQPQAMQQARQGRMFYLRTTTMGGGSKWYKYLTAFQTAVWTNNEISALKKVKDELPERCATALLHDSVDEGRKCGIFLECRTPEQHGVTKIMYNQPYILRNPSTGLYLYLDCKANGDMFPVAMPKLPSKPTGYWYIRGVDGTEIGEAKQDTPVTIRYGKNETDAPRSFLTVFHETKWSGLLKKGENADDDEVAFTMMYKDIYEGTAKA</sequence>
<evidence type="ECO:0000313" key="3">
    <source>
        <dbReference type="EMBL" id="KAE8346384.1"/>
    </source>
</evidence>
<dbReference type="AlphaFoldDB" id="A0A5N6YLK8"/>
<reference evidence="3" key="1">
    <citation type="submission" date="2019-04" db="EMBL/GenBank/DDBJ databases">
        <title>Friends and foes A comparative genomics study of 23 Aspergillus species from section Flavi.</title>
        <authorList>
            <consortium name="DOE Joint Genome Institute"/>
            <person name="Kjaerbolling I."/>
            <person name="Vesth T."/>
            <person name="Frisvad J.C."/>
            <person name="Nybo J.L."/>
            <person name="Theobald S."/>
            <person name="Kildgaard S."/>
            <person name="Isbrandt T."/>
            <person name="Kuo A."/>
            <person name="Sato A."/>
            <person name="Lyhne E.K."/>
            <person name="Kogle M.E."/>
            <person name="Wiebenga A."/>
            <person name="Kun R.S."/>
            <person name="Lubbers R.J."/>
            <person name="Makela M.R."/>
            <person name="Barry K."/>
            <person name="Chovatia M."/>
            <person name="Clum A."/>
            <person name="Daum C."/>
            <person name="Haridas S."/>
            <person name="He G."/>
            <person name="LaButti K."/>
            <person name="Lipzen A."/>
            <person name="Mondo S."/>
            <person name="Riley R."/>
            <person name="Salamov A."/>
            <person name="Simmons B.A."/>
            <person name="Magnuson J.K."/>
            <person name="Henrissat B."/>
            <person name="Mortensen U.H."/>
            <person name="Larsen T.O."/>
            <person name="Devries R.P."/>
            <person name="Grigoriev I.V."/>
            <person name="Machida M."/>
            <person name="Baker S.E."/>
            <person name="Andersen M.R."/>
        </authorList>
    </citation>
    <scope>NUCLEOTIDE SEQUENCE</scope>
    <source>
        <strain evidence="3">CBS 117612</strain>
    </source>
</reference>
<feature type="domain" description="MACPF" evidence="2">
    <location>
        <begin position="311"/>
        <end position="454"/>
    </location>
</feature>
<dbReference type="OrthoDB" id="2562973at2759"/>